<reference evidence="2" key="1">
    <citation type="submission" date="2022-10" db="EMBL/GenBank/DDBJ databases">
        <title>Luteolibacter sp. GHJ8, whole genome shotgun sequencing project.</title>
        <authorList>
            <person name="Zhao G."/>
            <person name="Shen L."/>
        </authorList>
    </citation>
    <scope>NUCLEOTIDE SEQUENCE</scope>
    <source>
        <strain evidence="2">GHJ8</strain>
    </source>
</reference>
<proteinExistence type="predicted"/>
<evidence type="ECO:0000313" key="3">
    <source>
        <dbReference type="Proteomes" id="UP001165653"/>
    </source>
</evidence>
<accession>A0ABT3G377</accession>
<sequence>MPPQATARSPFAGCLILILAVGMLVSLIGFAAWLPFKQASEIEKFTAASPVPLPIEAVEGQEAKVNALSERLEHFRTELQGDAEKPARIELSPEDINLAIAAYEPGKQLRGSFQVKEITKDALVIDICYKLNGRPRLAKDGEDGPITSDPRYLIGTLRGHPQLGRRELALHVDSLAVPGGMIVADGFMQHFSSLRILEAYVKDPVLGPAMATLTRAELEPGKLVLSRIPGETPPDVIGDADFRQGGGRMVKWLGIGACVFLAFAGTMVFVGLRKQRRNQNSGETSRDGGGA</sequence>
<dbReference type="Proteomes" id="UP001165653">
    <property type="component" value="Unassembled WGS sequence"/>
</dbReference>
<feature type="transmembrane region" description="Helical" evidence="1">
    <location>
        <begin position="12"/>
        <end position="36"/>
    </location>
</feature>
<keyword evidence="3" id="KW-1185">Reference proteome</keyword>
<dbReference type="RefSeq" id="WP_264513832.1">
    <property type="nucleotide sequence ID" value="NZ_JAPDDR010000005.1"/>
</dbReference>
<comment type="caution">
    <text evidence="2">The sequence shown here is derived from an EMBL/GenBank/DDBJ whole genome shotgun (WGS) entry which is preliminary data.</text>
</comment>
<keyword evidence="1" id="KW-1133">Transmembrane helix</keyword>
<evidence type="ECO:0000256" key="1">
    <source>
        <dbReference type="SAM" id="Phobius"/>
    </source>
</evidence>
<gene>
    <name evidence="2" type="ORF">OJ996_12020</name>
</gene>
<dbReference type="EMBL" id="JAPDDR010000005">
    <property type="protein sequence ID" value="MCW1914307.1"/>
    <property type="molecule type" value="Genomic_DNA"/>
</dbReference>
<evidence type="ECO:0008006" key="4">
    <source>
        <dbReference type="Google" id="ProtNLM"/>
    </source>
</evidence>
<organism evidence="2 3">
    <name type="scientific">Luteolibacter rhizosphaerae</name>
    <dbReference type="NCBI Taxonomy" id="2989719"/>
    <lineage>
        <taxon>Bacteria</taxon>
        <taxon>Pseudomonadati</taxon>
        <taxon>Verrucomicrobiota</taxon>
        <taxon>Verrucomicrobiia</taxon>
        <taxon>Verrucomicrobiales</taxon>
        <taxon>Verrucomicrobiaceae</taxon>
        <taxon>Luteolibacter</taxon>
    </lineage>
</organism>
<keyword evidence="1" id="KW-0812">Transmembrane</keyword>
<keyword evidence="1" id="KW-0472">Membrane</keyword>
<evidence type="ECO:0000313" key="2">
    <source>
        <dbReference type="EMBL" id="MCW1914307.1"/>
    </source>
</evidence>
<name>A0ABT3G377_9BACT</name>
<feature type="transmembrane region" description="Helical" evidence="1">
    <location>
        <begin position="252"/>
        <end position="272"/>
    </location>
</feature>
<protein>
    <recommendedName>
        <fullName evidence="4">SURF1-like protein</fullName>
    </recommendedName>
</protein>